<evidence type="ECO:0000313" key="2">
    <source>
        <dbReference type="EMBL" id="PZQ82835.1"/>
    </source>
</evidence>
<accession>A0A2W5R7F1</accession>
<dbReference type="Pfam" id="PF12894">
    <property type="entry name" value="ANAPC4_WD40"/>
    <property type="match status" value="1"/>
</dbReference>
<dbReference type="Proteomes" id="UP000248887">
    <property type="component" value="Unassembled WGS sequence"/>
</dbReference>
<organism evidence="2 3">
    <name type="scientific">Ancylobacter novellus</name>
    <name type="common">Thiobacillus novellus</name>
    <dbReference type="NCBI Taxonomy" id="921"/>
    <lineage>
        <taxon>Bacteria</taxon>
        <taxon>Pseudomonadati</taxon>
        <taxon>Pseudomonadota</taxon>
        <taxon>Alphaproteobacteria</taxon>
        <taxon>Hyphomicrobiales</taxon>
        <taxon>Xanthobacteraceae</taxon>
        <taxon>Ancylobacter</taxon>
    </lineage>
</organism>
<dbReference type="Gene3D" id="2.130.10.10">
    <property type="entry name" value="YVTN repeat-like/Quinoprotein amine dehydrogenase"/>
    <property type="match status" value="1"/>
</dbReference>
<sequence length="401" mass="41711">MAQAARCGGPPDQRELSLVDGHRQGADEMSTTEADTSPLFALLARQWRLEAEAKCCAFSRDGASLAFALADGTVALVSMDDPEAAGTRWRMSIEDGRSTISPRARPAAAPVRVPVGEGPLRLAAFGPSGFLAGCASGRVVRLAADGSTRVVVEHDSAGVDAMAAGGAGDPTGWVAASGSVTRYDPDGGTAVAVARYDGIARVVAPAPDGQRVALGFEASLSVIDLQGEAGERFETALGPVEALSWSPDGSRLAVGLLDGGAALIDIADRRVLRLPDYPAPVRTLDWSADGRHLVTGGAFRIIVWEAGRTAETGRAGLVAVEAARLHPRLPLVAAGYENGMIVIAAIGQRDELVIRDPAPGGLRDLAWSPDGEHLAFHAAQGWAGVIDLPAHMFKQIDRRTA</sequence>
<dbReference type="EMBL" id="QFQD01000028">
    <property type="protein sequence ID" value="PZQ82835.1"/>
    <property type="molecule type" value="Genomic_DNA"/>
</dbReference>
<comment type="caution">
    <text evidence="2">The sequence shown here is derived from an EMBL/GenBank/DDBJ whole genome shotgun (WGS) entry which is preliminary data.</text>
</comment>
<dbReference type="SMART" id="SM00320">
    <property type="entry name" value="WD40"/>
    <property type="match status" value="3"/>
</dbReference>
<dbReference type="PANTHER" id="PTHR19879:SF9">
    <property type="entry name" value="TRANSCRIPTION INITIATION FACTOR TFIID SUBUNIT 5"/>
    <property type="match status" value="1"/>
</dbReference>
<protein>
    <recommendedName>
        <fullName evidence="1">Anaphase-promoting complex subunit 4-like WD40 domain-containing protein</fullName>
    </recommendedName>
</protein>
<gene>
    <name evidence="2" type="ORF">DI549_10270</name>
</gene>
<proteinExistence type="predicted"/>
<dbReference type="InterPro" id="IPR024977">
    <property type="entry name" value="Apc4-like_WD40_dom"/>
</dbReference>
<evidence type="ECO:0000259" key="1">
    <source>
        <dbReference type="Pfam" id="PF12894"/>
    </source>
</evidence>
<dbReference type="InterPro" id="IPR001680">
    <property type="entry name" value="WD40_rpt"/>
</dbReference>
<feature type="domain" description="Anaphase-promoting complex subunit 4-like WD40" evidence="1">
    <location>
        <begin position="239"/>
        <end position="287"/>
    </location>
</feature>
<name>A0A2W5R7F1_ANCNO</name>
<dbReference type="SUPFAM" id="SSF82171">
    <property type="entry name" value="DPP6 N-terminal domain-like"/>
    <property type="match status" value="1"/>
</dbReference>
<dbReference type="AlphaFoldDB" id="A0A2W5R7F1"/>
<dbReference type="PANTHER" id="PTHR19879">
    <property type="entry name" value="TRANSCRIPTION INITIATION FACTOR TFIID"/>
    <property type="match status" value="1"/>
</dbReference>
<dbReference type="InterPro" id="IPR015943">
    <property type="entry name" value="WD40/YVTN_repeat-like_dom_sf"/>
</dbReference>
<reference evidence="2 3" key="1">
    <citation type="submission" date="2017-08" db="EMBL/GenBank/DDBJ databases">
        <title>Infants hospitalized years apart are colonized by the same room-sourced microbial strains.</title>
        <authorList>
            <person name="Brooks B."/>
            <person name="Olm M.R."/>
            <person name="Firek B.A."/>
            <person name="Baker R."/>
            <person name="Thomas B.C."/>
            <person name="Morowitz M.J."/>
            <person name="Banfield J.F."/>
        </authorList>
    </citation>
    <scope>NUCLEOTIDE SEQUENCE [LARGE SCALE GENOMIC DNA]</scope>
    <source>
        <strain evidence="2">S2_005_001_R2_27</strain>
    </source>
</reference>
<evidence type="ECO:0000313" key="3">
    <source>
        <dbReference type="Proteomes" id="UP000248887"/>
    </source>
</evidence>